<name>A0A0S4J564_BODSA</name>
<evidence type="ECO:0000313" key="3">
    <source>
        <dbReference type="Proteomes" id="UP000051952"/>
    </source>
</evidence>
<feature type="region of interest" description="Disordered" evidence="1">
    <location>
        <begin position="64"/>
        <end position="121"/>
    </location>
</feature>
<dbReference type="VEuPathDB" id="TriTrypDB:BSAL_06035"/>
<protein>
    <submittedName>
        <fullName evidence="2">Uncharacterized protein</fullName>
    </submittedName>
</protein>
<reference evidence="3" key="1">
    <citation type="submission" date="2015-09" db="EMBL/GenBank/DDBJ databases">
        <authorList>
            <consortium name="Pathogen Informatics"/>
        </authorList>
    </citation>
    <scope>NUCLEOTIDE SEQUENCE [LARGE SCALE GENOMIC DNA]</scope>
    <source>
        <strain evidence="3">Lake Konstanz</strain>
    </source>
</reference>
<evidence type="ECO:0000256" key="1">
    <source>
        <dbReference type="SAM" id="MobiDB-lite"/>
    </source>
</evidence>
<gene>
    <name evidence="2" type="ORF">BSAL_06035</name>
</gene>
<proteinExistence type="predicted"/>
<dbReference type="EMBL" id="CYKH01001059">
    <property type="protein sequence ID" value="CUG80990.1"/>
    <property type="molecule type" value="Genomic_DNA"/>
</dbReference>
<evidence type="ECO:0000313" key="2">
    <source>
        <dbReference type="EMBL" id="CUG80990.1"/>
    </source>
</evidence>
<feature type="compositionally biased region" description="Low complexity" evidence="1">
    <location>
        <begin position="87"/>
        <end position="107"/>
    </location>
</feature>
<accession>A0A0S4J564</accession>
<feature type="compositionally biased region" description="Polar residues" evidence="1">
    <location>
        <begin position="64"/>
        <end position="86"/>
    </location>
</feature>
<dbReference type="Proteomes" id="UP000051952">
    <property type="component" value="Unassembled WGS sequence"/>
</dbReference>
<sequence length="295" mass="32562">MTDRSSVLRTDAANSARQGKCAFVDPAGMLKPRRVSCERSAVNQVTLARPNPYRTIVTRQAVWQQPSNSSSEHMSGSQIRPSTTSAVLRRPSPSVSARSVSGRSISPALNGDRKASSMPMSSQHQFLPSALENFWERLTAEHILKVVSELSPCDVNHFVARKCHLVCASGSASVLRPDDRNDVIDFLRKHFGLRNAVASSREPLVTSALVGHRRLPPASTWSAPVRRFVHSLRADAQESFFAAIEQQKVRSSDVSEKIAVRRVAEVVLERVWMSLDDATQIAEEVLGSIQIERTL</sequence>
<dbReference type="AlphaFoldDB" id="A0A0S4J564"/>
<keyword evidence="3" id="KW-1185">Reference proteome</keyword>
<organism evidence="2 3">
    <name type="scientific">Bodo saltans</name>
    <name type="common">Flagellated protozoan</name>
    <dbReference type="NCBI Taxonomy" id="75058"/>
    <lineage>
        <taxon>Eukaryota</taxon>
        <taxon>Discoba</taxon>
        <taxon>Euglenozoa</taxon>
        <taxon>Kinetoplastea</taxon>
        <taxon>Metakinetoplastina</taxon>
        <taxon>Eubodonida</taxon>
        <taxon>Bodonidae</taxon>
        <taxon>Bodo</taxon>
    </lineage>
</organism>